<keyword evidence="3" id="KW-1185">Reference proteome</keyword>
<dbReference type="Proteomes" id="UP000644749">
    <property type="component" value="Unassembled WGS sequence"/>
</dbReference>
<evidence type="ECO:0000313" key="2">
    <source>
        <dbReference type="EMBL" id="MBL3675340.1"/>
    </source>
</evidence>
<feature type="domain" description="Winged helix-turn helix" evidence="1">
    <location>
        <begin position="107"/>
        <end position="141"/>
    </location>
</feature>
<dbReference type="SUPFAM" id="SSF46689">
    <property type="entry name" value="Homeodomain-like"/>
    <property type="match status" value="1"/>
</dbReference>
<sequence>MAVGITRTDLSASDLRREAARVKDARATRRMLALAHVLDGRSRTEAAQSCGMDRQTLRDWVHRYNAEGLAGLVDRPLPGRPPRLSAEQMRDLAVIVETGPDPETDGVVRWRRIDLCDVVEQRFGIRVAERTMSAILHRLSFAPSLSPAAPSAGRWRSTSGI</sequence>
<gene>
    <name evidence="2" type="ORF">JL111_17850</name>
</gene>
<dbReference type="EMBL" id="JAESHT010000022">
    <property type="protein sequence ID" value="MBL3675340.1"/>
    <property type="molecule type" value="Genomic_DNA"/>
</dbReference>
<reference evidence="2 3" key="1">
    <citation type="submission" date="2021-01" db="EMBL/GenBank/DDBJ databases">
        <title>011410 draft genome.</title>
        <authorList>
            <person name="Lang L."/>
        </authorList>
    </citation>
    <scope>NUCLEOTIDE SEQUENCE [LARGE SCALE GENOMIC DNA]</scope>
    <source>
        <strain evidence="2 3">KCTC 42845</strain>
    </source>
</reference>
<proteinExistence type="predicted"/>
<dbReference type="Pfam" id="PF13592">
    <property type="entry name" value="HTH_33"/>
    <property type="match status" value="1"/>
</dbReference>
<evidence type="ECO:0000313" key="3">
    <source>
        <dbReference type="Proteomes" id="UP000644749"/>
    </source>
</evidence>
<name>A0ABS1SAR9_9RHOB</name>
<protein>
    <submittedName>
        <fullName evidence="2">Helix-turn-helix domain-containing protein</fullName>
    </submittedName>
</protein>
<dbReference type="Pfam" id="PF13551">
    <property type="entry name" value="HTH_29"/>
    <property type="match status" value="1"/>
</dbReference>
<evidence type="ECO:0000259" key="1">
    <source>
        <dbReference type="Pfam" id="PF13592"/>
    </source>
</evidence>
<accession>A0ABS1SAR9</accession>
<organism evidence="2 3">
    <name type="scientific">Paracoccus aerius</name>
    <dbReference type="NCBI Taxonomy" id="1915382"/>
    <lineage>
        <taxon>Bacteria</taxon>
        <taxon>Pseudomonadati</taxon>
        <taxon>Pseudomonadota</taxon>
        <taxon>Alphaproteobacteria</taxon>
        <taxon>Rhodobacterales</taxon>
        <taxon>Paracoccaceae</taxon>
        <taxon>Paracoccus</taxon>
    </lineage>
</organism>
<dbReference type="InterPro" id="IPR009057">
    <property type="entry name" value="Homeodomain-like_sf"/>
</dbReference>
<dbReference type="InterPro" id="IPR025959">
    <property type="entry name" value="Winged_HTH_dom"/>
</dbReference>
<comment type="caution">
    <text evidence="2">The sequence shown here is derived from an EMBL/GenBank/DDBJ whole genome shotgun (WGS) entry which is preliminary data.</text>
</comment>